<protein>
    <submittedName>
        <fullName evidence="1">Uncharacterized protein</fullName>
    </submittedName>
</protein>
<accession>A0A2N9INM4</accession>
<sequence length="52" mass="5548">MVAAATKRRSGGGGGRETQIRLVSSSGLTCSAKFEDCMFSLSLSRTYRRTCG</sequence>
<gene>
    <name evidence="1" type="ORF">FSB_LOCUS53990</name>
</gene>
<name>A0A2N9INM4_FAGSY</name>
<organism evidence="1">
    <name type="scientific">Fagus sylvatica</name>
    <name type="common">Beechnut</name>
    <dbReference type="NCBI Taxonomy" id="28930"/>
    <lineage>
        <taxon>Eukaryota</taxon>
        <taxon>Viridiplantae</taxon>
        <taxon>Streptophyta</taxon>
        <taxon>Embryophyta</taxon>
        <taxon>Tracheophyta</taxon>
        <taxon>Spermatophyta</taxon>
        <taxon>Magnoliopsida</taxon>
        <taxon>eudicotyledons</taxon>
        <taxon>Gunneridae</taxon>
        <taxon>Pentapetalae</taxon>
        <taxon>rosids</taxon>
        <taxon>fabids</taxon>
        <taxon>Fagales</taxon>
        <taxon>Fagaceae</taxon>
        <taxon>Fagus</taxon>
    </lineage>
</organism>
<dbReference type="AlphaFoldDB" id="A0A2N9INM4"/>
<dbReference type="EMBL" id="OIVN01006144">
    <property type="protein sequence ID" value="SPD26108.1"/>
    <property type="molecule type" value="Genomic_DNA"/>
</dbReference>
<evidence type="ECO:0000313" key="1">
    <source>
        <dbReference type="EMBL" id="SPD26108.1"/>
    </source>
</evidence>
<reference evidence="1" key="1">
    <citation type="submission" date="2018-02" db="EMBL/GenBank/DDBJ databases">
        <authorList>
            <person name="Cohen D.B."/>
            <person name="Kent A.D."/>
        </authorList>
    </citation>
    <scope>NUCLEOTIDE SEQUENCE</scope>
</reference>
<proteinExistence type="predicted"/>